<name>A0A914DK50_9BILA</name>
<dbReference type="WBParaSite" id="ACRNAN_scaffold2760.g26964.t1">
    <property type="protein sequence ID" value="ACRNAN_scaffold2760.g26964.t1"/>
    <property type="gene ID" value="ACRNAN_scaffold2760.g26964"/>
</dbReference>
<sequence length="111" mass="12695">MMVDFSHNAWRIAALDSSGLSHFPGITMTLGSFSALQEFVDVVFSPEKPIEDVNIHIMFPLKSLAETTGATPRFLLKRDMEPFKEVQDQQDLYRKRGRLWDTIQKLPSEVP</sequence>
<evidence type="ECO:0000313" key="1">
    <source>
        <dbReference type="Proteomes" id="UP000887540"/>
    </source>
</evidence>
<accession>A0A914DK50</accession>
<organism evidence="1 2">
    <name type="scientific">Acrobeloides nanus</name>
    <dbReference type="NCBI Taxonomy" id="290746"/>
    <lineage>
        <taxon>Eukaryota</taxon>
        <taxon>Metazoa</taxon>
        <taxon>Ecdysozoa</taxon>
        <taxon>Nematoda</taxon>
        <taxon>Chromadorea</taxon>
        <taxon>Rhabditida</taxon>
        <taxon>Tylenchina</taxon>
        <taxon>Cephalobomorpha</taxon>
        <taxon>Cephaloboidea</taxon>
        <taxon>Cephalobidae</taxon>
        <taxon>Acrobeloides</taxon>
    </lineage>
</organism>
<reference evidence="2" key="1">
    <citation type="submission" date="2022-11" db="UniProtKB">
        <authorList>
            <consortium name="WormBaseParasite"/>
        </authorList>
    </citation>
    <scope>IDENTIFICATION</scope>
</reference>
<dbReference type="Proteomes" id="UP000887540">
    <property type="component" value="Unplaced"/>
</dbReference>
<keyword evidence="1" id="KW-1185">Reference proteome</keyword>
<protein>
    <submittedName>
        <fullName evidence="2">Uncharacterized protein</fullName>
    </submittedName>
</protein>
<proteinExistence type="predicted"/>
<dbReference type="AlphaFoldDB" id="A0A914DK50"/>
<evidence type="ECO:0000313" key="2">
    <source>
        <dbReference type="WBParaSite" id="ACRNAN_scaffold2760.g26964.t1"/>
    </source>
</evidence>